<keyword evidence="2" id="KW-1185">Reference proteome</keyword>
<dbReference type="EMBL" id="KV784357">
    <property type="protein sequence ID" value="OEU17959.1"/>
    <property type="molecule type" value="Genomic_DNA"/>
</dbReference>
<accession>A0A1E7FIF3</accession>
<proteinExistence type="predicted"/>
<dbReference type="Proteomes" id="UP000095751">
    <property type="component" value="Unassembled WGS sequence"/>
</dbReference>
<name>A0A1E7FIF3_9STRA</name>
<evidence type="ECO:0000313" key="1">
    <source>
        <dbReference type="EMBL" id="OEU17959.1"/>
    </source>
</evidence>
<reference evidence="1 2" key="1">
    <citation type="submission" date="2016-09" db="EMBL/GenBank/DDBJ databases">
        <title>Extensive genetic diversity and differential bi-allelic expression allows diatom success in the polar Southern Ocean.</title>
        <authorList>
            <consortium name="DOE Joint Genome Institute"/>
            <person name="Mock T."/>
            <person name="Otillar R.P."/>
            <person name="Strauss J."/>
            <person name="Dupont C."/>
            <person name="Frickenhaus S."/>
            <person name="Maumus F."/>
            <person name="Mcmullan M."/>
            <person name="Sanges R."/>
            <person name="Schmutz J."/>
            <person name="Toseland A."/>
            <person name="Valas R."/>
            <person name="Veluchamy A."/>
            <person name="Ward B.J."/>
            <person name="Allen A."/>
            <person name="Barry K."/>
            <person name="Falciatore A."/>
            <person name="Ferrante M."/>
            <person name="Fortunato A.E."/>
            <person name="Gloeckner G."/>
            <person name="Gruber A."/>
            <person name="Hipkin R."/>
            <person name="Janech M."/>
            <person name="Kroth P."/>
            <person name="Leese F."/>
            <person name="Lindquist E."/>
            <person name="Lyon B.R."/>
            <person name="Martin J."/>
            <person name="Mayer C."/>
            <person name="Parker M."/>
            <person name="Quesneville H."/>
            <person name="Raymond J."/>
            <person name="Uhlig C."/>
            <person name="Valentin K.U."/>
            <person name="Worden A.Z."/>
            <person name="Armbrust E.V."/>
            <person name="Bowler C."/>
            <person name="Green B."/>
            <person name="Moulton V."/>
            <person name="Van Oosterhout C."/>
            <person name="Grigoriev I."/>
        </authorList>
    </citation>
    <scope>NUCLEOTIDE SEQUENCE [LARGE SCALE GENOMIC DNA]</scope>
    <source>
        <strain evidence="1 2">CCMP1102</strain>
    </source>
</reference>
<sequence>MKSNTIVNTPTSIDDITYCYKRLRESDPGEEEVTISKLDNEDLLYMTDFLEYYSVYSEDISHIPWWLILVQDYTEDIYDESLFIKQWKIVDDMYNGFGTHIPANGFLGPNFAGYYGPKPQPIPPLGNPNVNGITAGNIQDSGTPFKWTQ</sequence>
<gene>
    <name evidence="1" type="ORF">FRACYDRAFT_238390</name>
</gene>
<dbReference type="AlphaFoldDB" id="A0A1E7FIF3"/>
<dbReference type="InParanoid" id="A0A1E7FIF3"/>
<protein>
    <submittedName>
        <fullName evidence="1">Uncharacterized protein</fullName>
    </submittedName>
</protein>
<evidence type="ECO:0000313" key="2">
    <source>
        <dbReference type="Proteomes" id="UP000095751"/>
    </source>
</evidence>
<dbReference type="KEGG" id="fcy:FRACYDRAFT_238390"/>
<organism evidence="1 2">
    <name type="scientific">Fragilariopsis cylindrus CCMP1102</name>
    <dbReference type="NCBI Taxonomy" id="635003"/>
    <lineage>
        <taxon>Eukaryota</taxon>
        <taxon>Sar</taxon>
        <taxon>Stramenopiles</taxon>
        <taxon>Ochrophyta</taxon>
        <taxon>Bacillariophyta</taxon>
        <taxon>Bacillariophyceae</taxon>
        <taxon>Bacillariophycidae</taxon>
        <taxon>Bacillariales</taxon>
        <taxon>Bacillariaceae</taxon>
        <taxon>Fragilariopsis</taxon>
    </lineage>
</organism>